<keyword evidence="18" id="KW-0325">Glycoprotein</keyword>
<gene>
    <name evidence="23" type="ORF">VNO78_08026</name>
</gene>
<evidence type="ECO:0000256" key="3">
    <source>
        <dbReference type="ARBA" id="ARBA00022473"/>
    </source>
</evidence>
<keyword evidence="16 20" id="KW-0472">Membrane</keyword>
<evidence type="ECO:0000313" key="24">
    <source>
        <dbReference type="Proteomes" id="UP001386955"/>
    </source>
</evidence>
<evidence type="ECO:0000256" key="10">
    <source>
        <dbReference type="ARBA" id="ARBA00022729"/>
    </source>
</evidence>
<evidence type="ECO:0000256" key="8">
    <source>
        <dbReference type="ARBA" id="ARBA00022679"/>
    </source>
</evidence>
<evidence type="ECO:0000256" key="13">
    <source>
        <dbReference type="ARBA" id="ARBA00022777"/>
    </source>
</evidence>
<dbReference type="Gene3D" id="3.30.200.20">
    <property type="entry name" value="Phosphorylase Kinase, domain 1"/>
    <property type="match status" value="1"/>
</dbReference>
<evidence type="ECO:0000256" key="1">
    <source>
        <dbReference type="ARBA" id="ARBA00004162"/>
    </source>
</evidence>
<dbReference type="Pfam" id="PF08263">
    <property type="entry name" value="LRRNT_2"/>
    <property type="match status" value="1"/>
</dbReference>
<dbReference type="SMART" id="SM00220">
    <property type="entry name" value="S_TKc"/>
    <property type="match status" value="1"/>
</dbReference>
<keyword evidence="17" id="KW-0675">Receptor</keyword>
<feature type="transmembrane region" description="Helical" evidence="20">
    <location>
        <begin position="625"/>
        <end position="648"/>
    </location>
</feature>
<accession>A0AAN9XS81</accession>
<dbReference type="InterPro" id="IPR032675">
    <property type="entry name" value="LRR_dom_sf"/>
</dbReference>
<dbReference type="Gene3D" id="3.80.10.10">
    <property type="entry name" value="Ribonuclease Inhibitor"/>
    <property type="match status" value="3"/>
</dbReference>
<dbReference type="Gene3D" id="1.10.510.10">
    <property type="entry name" value="Transferase(Phosphotransferase) domain 1"/>
    <property type="match status" value="1"/>
</dbReference>
<dbReference type="Pfam" id="PF00560">
    <property type="entry name" value="LRR_1"/>
    <property type="match status" value="3"/>
</dbReference>
<name>A0AAN9XS81_PSOTE</name>
<keyword evidence="3" id="KW-0217">Developmental protein</keyword>
<evidence type="ECO:0000256" key="12">
    <source>
        <dbReference type="ARBA" id="ARBA00022741"/>
    </source>
</evidence>
<dbReference type="PROSITE" id="PS50011">
    <property type="entry name" value="PROTEIN_KINASE_DOM"/>
    <property type="match status" value="1"/>
</dbReference>
<dbReference type="PANTHER" id="PTHR48056">
    <property type="entry name" value="LRR RECEPTOR-LIKE SERINE/THREONINE-PROTEIN KINASE-RELATED"/>
    <property type="match status" value="1"/>
</dbReference>
<evidence type="ECO:0000256" key="18">
    <source>
        <dbReference type="ARBA" id="ARBA00023180"/>
    </source>
</evidence>
<dbReference type="PANTHER" id="PTHR48056:SF35">
    <property type="entry name" value="LRR RECEPTOR-LIKE SERINE_THREONINE-PROTEIN KINASE HSL2"/>
    <property type="match status" value="1"/>
</dbReference>
<keyword evidence="5" id="KW-0723">Serine/threonine-protein kinase</keyword>
<feature type="chain" id="PRO_5043045425" description="Protein kinase domain-containing protein" evidence="21">
    <location>
        <begin position="21"/>
        <end position="978"/>
    </location>
</feature>
<evidence type="ECO:0000256" key="14">
    <source>
        <dbReference type="ARBA" id="ARBA00022840"/>
    </source>
</evidence>
<keyword evidence="12 19" id="KW-0547">Nucleotide-binding</keyword>
<dbReference type="InterPro" id="IPR001611">
    <property type="entry name" value="Leu-rich_rpt"/>
</dbReference>
<dbReference type="GO" id="GO:0033612">
    <property type="term" value="F:receptor serine/threonine kinase binding"/>
    <property type="evidence" value="ECO:0007669"/>
    <property type="project" value="TreeGrafter"/>
</dbReference>
<feature type="domain" description="Protein kinase" evidence="22">
    <location>
        <begin position="682"/>
        <end position="978"/>
    </location>
</feature>
<proteinExistence type="inferred from homology"/>
<evidence type="ECO:0000256" key="11">
    <source>
        <dbReference type="ARBA" id="ARBA00022737"/>
    </source>
</evidence>
<evidence type="ECO:0000313" key="23">
    <source>
        <dbReference type="EMBL" id="KAK7406402.1"/>
    </source>
</evidence>
<dbReference type="InterPro" id="IPR013210">
    <property type="entry name" value="LRR_N_plant-typ"/>
</dbReference>
<evidence type="ECO:0000256" key="9">
    <source>
        <dbReference type="ARBA" id="ARBA00022692"/>
    </source>
</evidence>
<evidence type="ECO:0000256" key="7">
    <source>
        <dbReference type="ARBA" id="ARBA00022614"/>
    </source>
</evidence>
<evidence type="ECO:0000256" key="2">
    <source>
        <dbReference type="ARBA" id="ARBA00008684"/>
    </source>
</evidence>
<comment type="subcellular location">
    <subcellularLocation>
        <location evidence="1">Cell membrane</location>
        <topology evidence="1">Single-pass membrane protein</topology>
    </subcellularLocation>
</comment>
<dbReference type="GO" id="GO:0048608">
    <property type="term" value="P:reproductive structure development"/>
    <property type="evidence" value="ECO:0007669"/>
    <property type="project" value="UniProtKB-ARBA"/>
</dbReference>
<comment type="caution">
    <text evidence="23">The sequence shown here is derived from an EMBL/GenBank/DDBJ whole genome shotgun (WGS) entry which is preliminary data.</text>
</comment>
<keyword evidence="10 21" id="KW-0732">Signal</keyword>
<keyword evidence="8" id="KW-0808">Transferase</keyword>
<evidence type="ECO:0000259" key="22">
    <source>
        <dbReference type="PROSITE" id="PS50011"/>
    </source>
</evidence>
<protein>
    <recommendedName>
        <fullName evidence="22">Protein kinase domain-containing protein</fullName>
    </recommendedName>
</protein>
<keyword evidence="15 20" id="KW-1133">Transmembrane helix</keyword>
<dbReference type="Proteomes" id="UP001386955">
    <property type="component" value="Unassembled WGS sequence"/>
</dbReference>
<evidence type="ECO:0000256" key="21">
    <source>
        <dbReference type="SAM" id="SignalP"/>
    </source>
</evidence>
<keyword evidence="24" id="KW-1185">Reference proteome</keyword>
<evidence type="ECO:0000256" key="4">
    <source>
        <dbReference type="ARBA" id="ARBA00022475"/>
    </source>
</evidence>
<dbReference type="SUPFAM" id="SSF52058">
    <property type="entry name" value="L domain-like"/>
    <property type="match status" value="2"/>
</dbReference>
<dbReference type="InterPro" id="IPR017441">
    <property type="entry name" value="Protein_kinase_ATP_BS"/>
</dbReference>
<keyword evidence="13" id="KW-0418">Kinase</keyword>
<dbReference type="InterPro" id="IPR011009">
    <property type="entry name" value="Kinase-like_dom_sf"/>
</dbReference>
<dbReference type="GO" id="GO:0005886">
    <property type="term" value="C:plasma membrane"/>
    <property type="evidence" value="ECO:0007669"/>
    <property type="project" value="UniProtKB-SubCell"/>
</dbReference>
<dbReference type="SUPFAM" id="SSF56112">
    <property type="entry name" value="Protein kinase-like (PK-like)"/>
    <property type="match status" value="1"/>
</dbReference>
<organism evidence="23 24">
    <name type="scientific">Psophocarpus tetragonolobus</name>
    <name type="common">Winged bean</name>
    <name type="synonym">Dolichos tetragonolobus</name>
    <dbReference type="NCBI Taxonomy" id="3891"/>
    <lineage>
        <taxon>Eukaryota</taxon>
        <taxon>Viridiplantae</taxon>
        <taxon>Streptophyta</taxon>
        <taxon>Embryophyta</taxon>
        <taxon>Tracheophyta</taxon>
        <taxon>Spermatophyta</taxon>
        <taxon>Magnoliopsida</taxon>
        <taxon>eudicotyledons</taxon>
        <taxon>Gunneridae</taxon>
        <taxon>Pentapetalae</taxon>
        <taxon>rosids</taxon>
        <taxon>fabids</taxon>
        <taxon>Fabales</taxon>
        <taxon>Fabaceae</taxon>
        <taxon>Papilionoideae</taxon>
        <taxon>50 kb inversion clade</taxon>
        <taxon>NPAAA clade</taxon>
        <taxon>indigoferoid/millettioid clade</taxon>
        <taxon>Phaseoleae</taxon>
        <taxon>Psophocarpus</taxon>
    </lineage>
</organism>
<evidence type="ECO:0000256" key="19">
    <source>
        <dbReference type="PROSITE-ProRule" id="PRU10141"/>
    </source>
</evidence>
<dbReference type="GO" id="GO:0005524">
    <property type="term" value="F:ATP binding"/>
    <property type="evidence" value="ECO:0007669"/>
    <property type="project" value="UniProtKB-UniRule"/>
</dbReference>
<dbReference type="GO" id="GO:0009791">
    <property type="term" value="P:post-embryonic development"/>
    <property type="evidence" value="ECO:0007669"/>
    <property type="project" value="UniProtKB-ARBA"/>
</dbReference>
<dbReference type="Pfam" id="PF13855">
    <property type="entry name" value="LRR_8"/>
    <property type="match status" value="2"/>
</dbReference>
<evidence type="ECO:0000256" key="20">
    <source>
        <dbReference type="SAM" id="Phobius"/>
    </source>
</evidence>
<keyword evidence="11" id="KW-0677">Repeat</keyword>
<dbReference type="InterPro" id="IPR050647">
    <property type="entry name" value="Plant_LRR-RLKs"/>
</dbReference>
<dbReference type="AlphaFoldDB" id="A0AAN9XS81"/>
<keyword evidence="4" id="KW-1003">Cell membrane</keyword>
<evidence type="ECO:0000256" key="17">
    <source>
        <dbReference type="ARBA" id="ARBA00023170"/>
    </source>
</evidence>
<dbReference type="FunFam" id="1.10.510.10:FF:000632">
    <property type="entry name" value="leucine-rich repeat receptor-like protein kinase TDR"/>
    <property type="match status" value="1"/>
</dbReference>
<dbReference type="Pfam" id="PF00069">
    <property type="entry name" value="Pkinase"/>
    <property type="match status" value="1"/>
</dbReference>
<dbReference type="GO" id="GO:0048367">
    <property type="term" value="P:shoot system development"/>
    <property type="evidence" value="ECO:0007669"/>
    <property type="project" value="UniProtKB-ARBA"/>
</dbReference>
<comment type="similarity">
    <text evidence="2">Belongs to the protein kinase superfamily. Ser/Thr protein kinase family.</text>
</comment>
<keyword evidence="6" id="KW-0597">Phosphoprotein</keyword>
<dbReference type="FunFam" id="3.80.10.10:FF:000233">
    <property type="entry name" value="Leucine-rich repeat receptor-like protein kinase TDR"/>
    <property type="match status" value="1"/>
</dbReference>
<reference evidence="23 24" key="1">
    <citation type="submission" date="2024-01" db="EMBL/GenBank/DDBJ databases">
        <title>The genomes of 5 underutilized Papilionoideae crops provide insights into root nodulation and disease resistanc.</title>
        <authorList>
            <person name="Jiang F."/>
        </authorList>
    </citation>
    <scope>NUCLEOTIDE SEQUENCE [LARGE SCALE GENOMIC DNA]</scope>
    <source>
        <strain evidence="23">DUOXIRENSHENG_FW03</strain>
        <tissue evidence="23">Leaves</tissue>
    </source>
</reference>
<evidence type="ECO:0000256" key="15">
    <source>
        <dbReference type="ARBA" id="ARBA00022989"/>
    </source>
</evidence>
<dbReference type="EMBL" id="JAYMYS010000002">
    <property type="protein sequence ID" value="KAK7406402.1"/>
    <property type="molecule type" value="Genomic_DNA"/>
</dbReference>
<keyword evidence="9 20" id="KW-0812">Transmembrane</keyword>
<keyword evidence="14 19" id="KW-0067">ATP-binding</keyword>
<dbReference type="InterPro" id="IPR008271">
    <property type="entry name" value="Ser/Thr_kinase_AS"/>
</dbReference>
<evidence type="ECO:0000256" key="16">
    <source>
        <dbReference type="ARBA" id="ARBA00023136"/>
    </source>
</evidence>
<dbReference type="PROSITE" id="PS00108">
    <property type="entry name" value="PROTEIN_KINASE_ST"/>
    <property type="match status" value="1"/>
</dbReference>
<dbReference type="GO" id="GO:1905393">
    <property type="term" value="P:plant organ formation"/>
    <property type="evidence" value="ECO:0007669"/>
    <property type="project" value="UniProtKB-ARBA"/>
</dbReference>
<dbReference type="PROSITE" id="PS00107">
    <property type="entry name" value="PROTEIN_KINASE_ATP"/>
    <property type="match status" value="1"/>
</dbReference>
<dbReference type="FunFam" id="3.80.10.10:FF:000095">
    <property type="entry name" value="LRR receptor-like serine/threonine-protein kinase GSO1"/>
    <property type="match status" value="1"/>
</dbReference>
<dbReference type="InterPro" id="IPR000719">
    <property type="entry name" value="Prot_kinase_dom"/>
</dbReference>
<evidence type="ECO:0000256" key="5">
    <source>
        <dbReference type="ARBA" id="ARBA00022527"/>
    </source>
</evidence>
<feature type="signal peptide" evidence="21">
    <location>
        <begin position="1"/>
        <end position="20"/>
    </location>
</feature>
<keyword evidence="7" id="KW-0433">Leucine-rich repeat</keyword>
<dbReference type="GO" id="GO:0004674">
    <property type="term" value="F:protein serine/threonine kinase activity"/>
    <property type="evidence" value="ECO:0007669"/>
    <property type="project" value="UniProtKB-KW"/>
</dbReference>
<dbReference type="FunFam" id="3.30.200.20:FF:001005">
    <property type="entry name" value="LRR receptor-like serine/threonine-protein kinase HSL2"/>
    <property type="match status" value="1"/>
</dbReference>
<sequence length="978" mass="107961">MPQPLLLSLLLCVLWSSGLCLRVSLERELQILLEVKNTQLEDKNKSLKNWVPNTDHNPCNWTGITCDTRNQSIVSIDLSEIGIYGQFPFGFCRIDTLGSLSVASNFLTNSISPNSLLLCSHLRLLNLSDNYFVGDLPEFPPGFTELRELDFSKNNFTGDIPVSFGLFPHLKVLVLSGNLLSGTIPSFLGNLGELTRLELAYNPFKPGPLPPQLGNLSNLQILFLADVNLLGEIPHSMGNLTSLKNLDLSQNSLSGNIPDSISGLKNVEQIELFENKLSGELPQGLGNLSSLALLDISQNALTGQLPHTIASLHLDSLNLNDNLMSGEIPESLSSNPNLHQLKLFNNSFTGKLPRDLGRNSSILEFDVSTNDFEGELPKYLCQRNQLQRLITFANRFSGTLPDQYGECRSLQYVRIQDNHFSGPVPPTFWALSGLQFLEMSNNGFQGPVSASISRALTKLILSGNSFSGQFPKEICELHNLVEIDVAKNRLTGEVPTCLTGLVKLQKLRLQENTFTGEIPSNVTLWTDMTELNLSFNRFSGSIPPELGNLPDLTYLDLAVNSLTGEIPVQLTNLRLNQFNVSGNKLHGEVPLGFNHQVYLSGLMGNADLCSAVIKTLPSCSKRRPFSLLTIVVLVACVSLLVGSLLWFLKSKTQTFGGKSKRSYMSTAFQRVGFGEEDIVPSLTGENMIGSGSSGRVYRVMLKTGQTVAVKKLFGGAQKPDTELVFRAEIETLGRIRHANIVKLLFCCSGDEFRILVYEYMENGSLGDVLHGEDKCGKLMDWSRRFAIAVGAAQGLAYLHHDCVPAIVHRDVKSNNILLDHEFVPRVADFGLAKTLQRETTQGDAMSRVAGSYGYIAPEYAYTMKVTEKSDVYSFGVVLMELITGKRPNDSSFGENKDIVKWITETVLSPSPERERGNIEGGKNYIMSQIVDPRLNPATCDYEEIEKILNVALLCSSAFPINRPSMRRVVELLKDHKLS</sequence>
<feature type="binding site" evidence="19">
    <location>
        <position position="711"/>
    </location>
    <ligand>
        <name>ATP</name>
        <dbReference type="ChEBI" id="CHEBI:30616"/>
    </ligand>
</feature>
<evidence type="ECO:0000256" key="6">
    <source>
        <dbReference type="ARBA" id="ARBA00022553"/>
    </source>
</evidence>